<dbReference type="GO" id="GO:0009244">
    <property type="term" value="P:lipopolysaccharide core region biosynthetic process"/>
    <property type="evidence" value="ECO:0007669"/>
    <property type="project" value="TreeGrafter"/>
</dbReference>
<reference evidence="3 4" key="1">
    <citation type="submission" date="2016-10" db="EMBL/GenBank/DDBJ databases">
        <authorList>
            <person name="de Groot N.N."/>
        </authorList>
    </citation>
    <scope>NUCLEOTIDE SEQUENCE [LARGE SCALE GENOMIC DNA]</scope>
    <source>
        <strain evidence="3 4">CGMCC 1.7005</strain>
    </source>
</reference>
<evidence type="ECO:0000313" key="4">
    <source>
        <dbReference type="Proteomes" id="UP000236454"/>
    </source>
</evidence>
<dbReference type="OrthoDB" id="9768048at2"/>
<evidence type="ECO:0000256" key="1">
    <source>
        <dbReference type="ARBA" id="ARBA00022676"/>
    </source>
</evidence>
<keyword evidence="1" id="KW-0328">Glycosyltransferase</keyword>
<protein>
    <submittedName>
        <fullName evidence="3">Heptosyltransferase-2</fullName>
    </submittedName>
</protein>
<dbReference type="RefSeq" id="WP_090246248.1">
    <property type="nucleotide sequence ID" value="NZ_FPAS01000001.1"/>
</dbReference>
<evidence type="ECO:0000256" key="2">
    <source>
        <dbReference type="ARBA" id="ARBA00022679"/>
    </source>
</evidence>
<dbReference type="SUPFAM" id="SSF53756">
    <property type="entry name" value="UDP-Glycosyltransferase/glycogen phosphorylase"/>
    <property type="match status" value="1"/>
</dbReference>
<dbReference type="STRING" id="477690.SAMN05216474_0643"/>
<organism evidence="3 4">
    <name type="scientific">Lishizhenia tianjinensis</name>
    <dbReference type="NCBI Taxonomy" id="477690"/>
    <lineage>
        <taxon>Bacteria</taxon>
        <taxon>Pseudomonadati</taxon>
        <taxon>Bacteroidota</taxon>
        <taxon>Flavobacteriia</taxon>
        <taxon>Flavobacteriales</taxon>
        <taxon>Crocinitomicaceae</taxon>
        <taxon>Lishizhenia</taxon>
    </lineage>
</organism>
<dbReference type="GO" id="GO:0008713">
    <property type="term" value="F:ADP-heptose-lipopolysaccharide heptosyltransferase activity"/>
    <property type="evidence" value="ECO:0007669"/>
    <property type="project" value="TreeGrafter"/>
</dbReference>
<evidence type="ECO:0000313" key="3">
    <source>
        <dbReference type="EMBL" id="SFT45201.1"/>
    </source>
</evidence>
<dbReference type="InterPro" id="IPR002201">
    <property type="entry name" value="Glyco_trans_9"/>
</dbReference>
<dbReference type="GO" id="GO:0005829">
    <property type="term" value="C:cytosol"/>
    <property type="evidence" value="ECO:0007669"/>
    <property type="project" value="TreeGrafter"/>
</dbReference>
<dbReference type="InterPro" id="IPR051199">
    <property type="entry name" value="LPS_LOS_Heptosyltrfase"/>
</dbReference>
<keyword evidence="2 3" id="KW-0808">Transferase</keyword>
<name>A0A1I6Y4N5_9FLAO</name>
<dbReference type="PANTHER" id="PTHR30160">
    <property type="entry name" value="TETRAACYLDISACCHARIDE 4'-KINASE-RELATED"/>
    <property type="match status" value="1"/>
</dbReference>
<dbReference type="Proteomes" id="UP000236454">
    <property type="component" value="Unassembled WGS sequence"/>
</dbReference>
<proteinExistence type="predicted"/>
<dbReference type="AlphaFoldDB" id="A0A1I6Y4N5"/>
<gene>
    <name evidence="3" type="ORF">SAMN05216474_0643</name>
</gene>
<dbReference type="Pfam" id="PF01075">
    <property type="entry name" value="Glyco_transf_9"/>
    <property type="match status" value="1"/>
</dbReference>
<keyword evidence="4" id="KW-1185">Reference proteome</keyword>
<accession>A0A1I6Y4N5</accession>
<sequence length="366" mass="41647">MNYSDIKFDCLYFKQELPCKPHKEQGVSCIDCSVYKPIQKRVLIVKLGALGDVIRTTPLMKALEEKYGTCHFTWITHSPAIIENTRAQKVIPFNGLNFSILQFSEFDIVINLDKEKEACLLATHVKAPEKFGFYMNGNQIDGYNAHAQEKILTGVDDGISQLNTKSYLEEIFNICELKFDYQEYEINLNHALVNKWNTNFNEIKEGKTIIGLNTGCGPRWKTRLWPIAYWVELAKNLREQGYFVLLLGGSQEDEQNKQIASESGAHYAGHFSLEEFIALSANVDVVVTQVSMMMHIATALQKKMVLMNNIFNKHEFELYKRGVIVEPSSSCDCFYGVTCSRERSCMKDISVEEIATNVNKLAEVTA</sequence>
<dbReference type="CDD" id="cd03789">
    <property type="entry name" value="GT9_LPS_heptosyltransferase"/>
    <property type="match status" value="1"/>
</dbReference>
<dbReference type="EMBL" id="FPAS01000001">
    <property type="protein sequence ID" value="SFT45201.1"/>
    <property type="molecule type" value="Genomic_DNA"/>
</dbReference>
<dbReference type="Gene3D" id="3.40.50.2000">
    <property type="entry name" value="Glycogen Phosphorylase B"/>
    <property type="match status" value="2"/>
</dbReference>
<dbReference type="PANTHER" id="PTHR30160:SF1">
    <property type="entry name" value="LIPOPOLYSACCHARIDE 1,2-N-ACETYLGLUCOSAMINETRANSFERASE-RELATED"/>
    <property type="match status" value="1"/>
</dbReference>